<feature type="region of interest" description="Disordered" evidence="1">
    <location>
        <begin position="262"/>
        <end position="465"/>
    </location>
</feature>
<dbReference type="NCBIfam" id="NF040712">
    <property type="entry name" value="SepH"/>
    <property type="match status" value="1"/>
</dbReference>
<dbReference type="EMBL" id="VIVQ01000001">
    <property type="protein sequence ID" value="TWE12972.1"/>
    <property type="molecule type" value="Genomic_DNA"/>
</dbReference>
<dbReference type="InterPro" id="IPR047682">
    <property type="entry name" value="SepH-like"/>
</dbReference>
<reference evidence="3 4" key="1">
    <citation type="submission" date="2019-06" db="EMBL/GenBank/DDBJ databases">
        <title>Sequencing the genomes of 1000 actinobacteria strains.</title>
        <authorList>
            <person name="Klenk H.-P."/>
        </authorList>
    </citation>
    <scope>NUCLEOTIDE SEQUENCE [LARGE SCALE GENOMIC DNA]</scope>
    <source>
        <strain evidence="3 4">DSM 19560</strain>
    </source>
</reference>
<dbReference type="RefSeq" id="WP_170226431.1">
    <property type="nucleotide sequence ID" value="NZ_VIVQ01000001.1"/>
</dbReference>
<dbReference type="Pfam" id="PF11268">
    <property type="entry name" value="DUF3071"/>
    <property type="match status" value="1"/>
</dbReference>
<accession>A0A561EBJ9</accession>
<name>A0A561EBJ9_9MICO</name>
<sequence>MRDLRLVGVHEDGEHVVLTDADGERFQVAIDDELRRSVRVRQVSTTSTEASDEDAVQMRPRDIQALLRSGLTMDEVAERSGWTVEKIRRYEPPIRAERDYVAGLARNIAIYHPGPRQAEPATFAGRVQQRLDGRGVPAEEIVWDSWRGNDGVWTVQCAFPAGGRLRQANWRFEVSSRTLAPQDDEARWLGEDEQTPGPLSAAPSGRDVTVYDVEAEGGLAGRGGTSVRRVRGGTASATAIPAAVAPATPADKGATPVDLVSAMRERSKGRRKRGRTKPDTTFPADAVPAVHVDTTGVEPPLGSHPRPDEIDPPAPATAKRSEASDGDAAPRKQRPTVEDLGHDPVTGTVSMFADAELTDSESTRAPLDSQPATAADDAADETVDVAQVAADDETADGAQAGQRTSANDARETAEQQERVTPLAAAEAATPDDSVVPPERPSAARKGRPAVPSWDDIMFGRRPGND</sequence>
<comment type="caution">
    <text evidence="3">The sequence shown here is derived from an EMBL/GenBank/DDBJ whole genome shotgun (WGS) entry which is preliminary data.</text>
</comment>
<dbReference type="InterPro" id="IPR021421">
    <property type="entry name" value="DUF3071"/>
</dbReference>
<protein>
    <submittedName>
        <fullName evidence="3">DUF3071 family protein</fullName>
    </submittedName>
</protein>
<feature type="domain" description="DUF3071" evidence="2">
    <location>
        <begin position="1"/>
        <end position="172"/>
    </location>
</feature>
<evidence type="ECO:0000313" key="3">
    <source>
        <dbReference type="EMBL" id="TWE12972.1"/>
    </source>
</evidence>
<dbReference type="AlphaFoldDB" id="A0A561EBJ9"/>
<evidence type="ECO:0000256" key="1">
    <source>
        <dbReference type="SAM" id="MobiDB-lite"/>
    </source>
</evidence>
<feature type="compositionally biased region" description="Basic and acidic residues" evidence="1">
    <location>
        <begin position="408"/>
        <end position="417"/>
    </location>
</feature>
<dbReference type="Proteomes" id="UP000318297">
    <property type="component" value="Unassembled WGS sequence"/>
</dbReference>
<evidence type="ECO:0000313" key="4">
    <source>
        <dbReference type="Proteomes" id="UP000318297"/>
    </source>
</evidence>
<gene>
    <name evidence="3" type="ORF">BKA23_1800</name>
</gene>
<organism evidence="3 4">
    <name type="scientific">Rudaeicoccus suwonensis</name>
    <dbReference type="NCBI Taxonomy" id="657409"/>
    <lineage>
        <taxon>Bacteria</taxon>
        <taxon>Bacillati</taxon>
        <taxon>Actinomycetota</taxon>
        <taxon>Actinomycetes</taxon>
        <taxon>Micrococcales</taxon>
        <taxon>Dermacoccaceae</taxon>
        <taxon>Rudaeicoccus</taxon>
    </lineage>
</organism>
<proteinExistence type="predicted"/>
<feature type="region of interest" description="Disordered" evidence="1">
    <location>
        <begin position="183"/>
        <end position="206"/>
    </location>
</feature>
<keyword evidence="4" id="KW-1185">Reference proteome</keyword>
<evidence type="ECO:0000259" key="2">
    <source>
        <dbReference type="Pfam" id="PF11268"/>
    </source>
</evidence>